<dbReference type="Pfam" id="PF00339">
    <property type="entry name" value="Arrestin_N"/>
    <property type="match status" value="1"/>
</dbReference>
<dbReference type="InterPro" id="IPR014752">
    <property type="entry name" value="Arrestin-like_C"/>
</dbReference>
<dbReference type="InterPro" id="IPR011021">
    <property type="entry name" value="Arrestin-like_N"/>
</dbReference>
<proteinExistence type="inferred from homology"/>
<dbReference type="STRING" id="144197.ENSSPAP00000027907"/>
<dbReference type="InterPro" id="IPR014756">
    <property type="entry name" value="Ig_E-set"/>
</dbReference>
<reference evidence="3" key="1">
    <citation type="submission" date="2023-09" db="UniProtKB">
        <authorList>
            <consortium name="Ensembl"/>
        </authorList>
    </citation>
    <scope>IDENTIFICATION</scope>
</reference>
<name>A0A3B5BK00_9TELE</name>
<dbReference type="Ensembl" id="ENSSPAT00000028363.1">
    <property type="protein sequence ID" value="ENSSPAP00000027907.1"/>
    <property type="gene ID" value="ENSSPAG00000021034.1"/>
</dbReference>
<organism evidence="3">
    <name type="scientific">Stegastes partitus</name>
    <name type="common">bicolor damselfish</name>
    <dbReference type="NCBI Taxonomy" id="144197"/>
    <lineage>
        <taxon>Eukaryota</taxon>
        <taxon>Metazoa</taxon>
        <taxon>Chordata</taxon>
        <taxon>Craniata</taxon>
        <taxon>Vertebrata</taxon>
        <taxon>Euteleostomi</taxon>
        <taxon>Actinopterygii</taxon>
        <taxon>Neopterygii</taxon>
        <taxon>Teleostei</taxon>
        <taxon>Neoteleostei</taxon>
        <taxon>Acanthomorphata</taxon>
        <taxon>Ovalentaria</taxon>
        <taxon>Pomacentridae</taxon>
        <taxon>Stegastes</taxon>
    </lineage>
</organism>
<dbReference type="AlphaFoldDB" id="A0A3B5BK00"/>
<protein>
    <recommendedName>
        <fullName evidence="2">Arrestin-like N-terminal domain-containing protein</fullName>
    </recommendedName>
</protein>
<accession>A0A3B5BK00</accession>
<dbReference type="Gene3D" id="2.60.40.640">
    <property type="match status" value="1"/>
</dbReference>
<dbReference type="SUPFAM" id="SSF81296">
    <property type="entry name" value="E set domains"/>
    <property type="match status" value="1"/>
</dbReference>
<evidence type="ECO:0000256" key="1">
    <source>
        <dbReference type="ARBA" id="ARBA00005298"/>
    </source>
</evidence>
<sequence>MFGASIQNLRVSINRLNERNTVSSGDQVAGHVSFELTKQTKITSITVALSGVAHVHWSTGGGGGGRKRRRYRRVYSAKVEYFNYKGVILQENGGMHLLGRKQFGHCPLESLLSFFFFPCSKPIHLESGHLQTLA</sequence>
<feature type="domain" description="Arrestin-like N-terminal" evidence="2">
    <location>
        <begin position="17"/>
        <end position="91"/>
    </location>
</feature>
<evidence type="ECO:0000259" key="2">
    <source>
        <dbReference type="Pfam" id="PF00339"/>
    </source>
</evidence>
<evidence type="ECO:0000313" key="3">
    <source>
        <dbReference type="Ensembl" id="ENSSPAP00000027907.1"/>
    </source>
</evidence>
<dbReference type="GO" id="GO:0007399">
    <property type="term" value="P:nervous system development"/>
    <property type="evidence" value="ECO:0007669"/>
    <property type="project" value="UniProtKB-ARBA"/>
</dbReference>
<comment type="similarity">
    <text evidence="1">Belongs to the arrestin family.</text>
</comment>
<dbReference type="GeneTree" id="ENSGT00940000178644"/>